<feature type="region of interest" description="Disordered" evidence="1">
    <location>
        <begin position="58"/>
        <end position="122"/>
    </location>
</feature>
<feature type="compositionally biased region" description="Basic and acidic residues" evidence="1">
    <location>
        <begin position="66"/>
        <end position="90"/>
    </location>
</feature>
<dbReference type="Proteomes" id="UP000007875">
    <property type="component" value="Unassembled WGS sequence"/>
</dbReference>
<protein>
    <submittedName>
        <fullName evidence="2">Uncharacterized protein</fullName>
    </submittedName>
</protein>
<keyword evidence="3" id="KW-1185">Reference proteome</keyword>
<sequence length="122" mass="13915">MEYWDFIGTYADFSTHSGIQLLENYLAEQYESSQNMNNSVFSNEDSLTDLCSQLGGLQVAGSNSNSEKENLPEKNLEPKTSDKENLEKYENQSNAQDWWKMSTPTHNSTHRGQWSVTVISTH</sequence>
<evidence type="ECO:0000313" key="3">
    <source>
        <dbReference type="Proteomes" id="UP000007875"/>
    </source>
</evidence>
<evidence type="ECO:0000256" key="1">
    <source>
        <dbReference type="SAM" id="MobiDB-lite"/>
    </source>
</evidence>
<dbReference type="AlphaFoldDB" id="H2Z5J6"/>
<organism evidence="2 3">
    <name type="scientific">Ciona savignyi</name>
    <name type="common">Pacific transparent sea squirt</name>
    <dbReference type="NCBI Taxonomy" id="51511"/>
    <lineage>
        <taxon>Eukaryota</taxon>
        <taxon>Metazoa</taxon>
        <taxon>Chordata</taxon>
        <taxon>Tunicata</taxon>
        <taxon>Ascidiacea</taxon>
        <taxon>Phlebobranchia</taxon>
        <taxon>Cionidae</taxon>
        <taxon>Ciona</taxon>
    </lineage>
</organism>
<dbReference type="Ensembl" id="ENSCSAVT00000013007.1">
    <property type="protein sequence ID" value="ENSCSAVP00000012858.1"/>
    <property type="gene ID" value="ENSCSAVG00000007547.1"/>
</dbReference>
<dbReference type="HOGENOM" id="CLU_2025905_0_0_1"/>
<reference evidence="3" key="1">
    <citation type="submission" date="2003-08" db="EMBL/GenBank/DDBJ databases">
        <authorList>
            <person name="Birren B."/>
            <person name="Nusbaum C."/>
            <person name="Abebe A."/>
            <person name="Abouelleil A."/>
            <person name="Adekoya E."/>
            <person name="Ait-zahra M."/>
            <person name="Allen N."/>
            <person name="Allen T."/>
            <person name="An P."/>
            <person name="Anderson M."/>
            <person name="Anderson S."/>
            <person name="Arachchi H."/>
            <person name="Armbruster J."/>
            <person name="Bachantsang P."/>
            <person name="Baldwin J."/>
            <person name="Barry A."/>
            <person name="Bayul T."/>
            <person name="Blitshsteyn B."/>
            <person name="Bloom T."/>
            <person name="Blye J."/>
            <person name="Boguslavskiy L."/>
            <person name="Borowsky M."/>
            <person name="Boukhgalter B."/>
            <person name="Brunache A."/>
            <person name="Butler J."/>
            <person name="Calixte N."/>
            <person name="Calvo S."/>
            <person name="Camarata J."/>
            <person name="Campo K."/>
            <person name="Chang J."/>
            <person name="Cheshatsang Y."/>
            <person name="Citroen M."/>
            <person name="Collymore A."/>
            <person name="Considine T."/>
            <person name="Cook A."/>
            <person name="Cooke P."/>
            <person name="Corum B."/>
            <person name="Cuomo C."/>
            <person name="David R."/>
            <person name="Dawoe T."/>
            <person name="Degray S."/>
            <person name="Dodge S."/>
            <person name="Dooley K."/>
            <person name="Dorje P."/>
            <person name="Dorjee K."/>
            <person name="Dorris L."/>
            <person name="Duffey N."/>
            <person name="Dupes A."/>
            <person name="Elkins T."/>
            <person name="Engels R."/>
            <person name="Erickson J."/>
            <person name="Farina A."/>
            <person name="Faro S."/>
            <person name="Ferreira P."/>
            <person name="Fischer H."/>
            <person name="Fitzgerald M."/>
            <person name="Foley K."/>
            <person name="Gage D."/>
            <person name="Galagan J."/>
            <person name="Gearin G."/>
            <person name="Gnerre S."/>
            <person name="Gnirke A."/>
            <person name="Goyette A."/>
            <person name="Graham J."/>
            <person name="Grandbois E."/>
            <person name="Gyaltsen K."/>
            <person name="Hafez N."/>
            <person name="Hagopian D."/>
            <person name="Hagos B."/>
            <person name="Hall J."/>
            <person name="Hatcher B."/>
            <person name="Heller A."/>
            <person name="Higgins H."/>
            <person name="Honan T."/>
            <person name="Horn A."/>
            <person name="Houde N."/>
            <person name="Hughes L."/>
            <person name="Hulme W."/>
            <person name="Husby E."/>
            <person name="Iliev I."/>
            <person name="Jaffe D."/>
            <person name="Jones C."/>
            <person name="Kamal M."/>
            <person name="Kamat A."/>
            <person name="Kamvysselis M."/>
            <person name="Karlsson E."/>
            <person name="Kells C."/>
            <person name="Kieu A."/>
            <person name="Kisner P."/>
            <person name="Kodira C."/>
            <person name="Kulbokas E."/>
            <person name="Labutti K."/>
            <person name="Lama D."/>
            <person name="Landers T."/>
            <person name="Leger J."/>
            <person name="Levine S."/>
            <person name="Lewis D."/>
            <person name="Lewis T."/>
            <person name="Lindblad-toh K."/>
            <person name="Liu X."/>
            <person name="Lokyitsang T."/>
            <person name="Lokyitsang Y."/>
            <person name="Lucien O."/>
            <person name="Lui A."/>
            <person name="Ma L.J."/>
            <person name="Mabbitt R."/>
            <person name="Macdonald J."/>
            <person name="Maclean C."/>
            <person name="Major J."/>
            <person name="Manning J."/>
            <person name="Marabella R."/>
            <person name="Maru K."/>
            <person name="Matthews C."/>
            <person name="Mauceli E."/>
            <person name="Mccarthy M."/>
            <person name="Mcdonough S."/>
            <person name="Mcghee T."/>
            <person name="Meldrim J."/>
            <person name="Meneus L."/>
            <person name="Mesirov J."/>
            <person name="Mihalev A."/>
            <person name="Mihova T."/>
            <person name="Mikkelsen T."/>
            <person name="Mlenga V."/>
            <person name="Moru K."/>
            <person name="Mozes J."/>
            <person name="Mulrain L."/>
            <person name="Munson G."/>
            <person name="Naylor J."/>
            <person name="Newes C."/>
            <person name="Nguyen C."/>
            <person name="Nguyen N."/>
            <person name="Nguyen T."/>
            <person name="Nicol R."/>
            <person name="Nielsen C."/>
            <person name="Nizzari M."/>
            <person name="Norbu C."/>
            <person name="Norbu N."/>
            <person name="O'donnell P."/>
            <person name="Okoawo O."/>
            <person name="O'leary S."/>
            <person name="Omotosho B."/>
            <person name="O'neill K."/>
            <person name="Osman S."/>
            <person name="Parker S."/>
            <person name="Perrin D."/>
            <person name="Phunkhang P."/>
            <person name="Piqani B."/>
            <person name="Purcell S."/>
            <person name="Rachupka T."/>
            <person name="Ramasamy U."/>
            <person name="Rameau R."/>
            <person name="Ray V."/>
            <person name="Raymond C."/>
            <person name="Retta R."/>
            <person name="Richardson S."/>
            <person name="Rise C."/>
            <person name="Rodriguez J."/>
            <person name="Rogers J."/>
            <person name="Rogov P."/>
            <person name="Rutman M."/>
            <person name="Schupbach R."/>
            <person name="Seaman C."/>
            <person name="Settipalli S."/>
            <person name="Sharpe T."/>
            <person name="Sheridan J."/>
            <person name="Sherpa N."/>
            <person name="Shi J."/>
            <person name="Smirnov S."/>
            <person name="Smith C."/>
            <person name="Sougnez C."/>
            <person name="Spencer B."/>
            <person name="Stalker J."/>
            <person name="Stange-thomann N."/>
            <person name="Stavropoulos S."/>
            <person name="Stetson K."/>
            <person name="Stone C."/>
            <person name="Stone S."/>
            <person name="Stubbs M."/>
            <person name="Talamas J."/>
            <person name="Tchuinga P."/>
            <person name="Tenzing P."/>
            <person name="Tesfaye S."/>
            <person name="Theodore J."/>
            <person name="Thoulutsang Y."/>
            <person name="Topham K."/>
            <person name="Towey S."/>
            <person name="Tsamla T."/>
            <person name="Tsomo N."/>
            <person name="Vallee D."/>
            <person name="Vassiliev H."/>
            <person name="Venkataraman V."/>
            <person name="Vinson J."/>
            <person name="Vo A."/>
            <person name="Wade C."/>
            <person name="Wang S."/>
            <person name="Wangchuk T."/>
            <person name="Wangdi T."/>
            <person name="Whittaker C."/>
            <person name="Wilkinson J."/>
            <person name="Wu Y."/>
            <person name="Wyman D."/>
            <person name="Yadav S."/>
            <person name="Yang S."/>
            <person name="Yang X."/>
            <person name="Yeager S."/>
            <person name="Yee E."/>
            <person name="Young G."/>
            <person name="Zainoun J."/>
            <person name="Zembeck L."/>
            <person name="Zimmer A."/>
            <person name="Zody M."/>
            <person name="Lander E."/>
        </authorList>
    </citation>
    <scope>NUCLEOTIDE SEQUENCE [LARGE SCALE GENOMIC DNA]</scope>
</reference>
<accession>H2Z5J6</accession>
<reference evidence="2" key="2">
    <citation type="submission" date="2025-08" db="UniProtKB">
        <authorList>
            <consortium name="Ensembl"/>
        </authorList>
    </citation>
    <scope>IDENTIFICATION</scope>
</reference>
<proteinExistence type="predicted"/>
<name>H2Z5J6_CIOSA</name>
<feature type="compositionally biased region" description="Polar residues" evidence="1">
    <location>
        <begin position="91"/>
        <end position="122"/>
    </location>
</feature>
<reference evidence="2" key="3">
    <citation type="submission" date="2025-09" db="UniProtKB">
        <authorList>
            <consortium name="Ensembl"/>
        </authorList>
    </citation>
    <scope>IDENTIFICATION</scope>
</reference>
<evidence type="ECO:0000313" key="2">
    <source>
        <dbReference type="Ensembl" id="ENSCSAVP00000012858.1"/>
    </source>
</evidence>